<dbReference type="EMBL" id="JBAMMX010000010">
    <property type="protein sequence ID" value="KAK6932548.1"/>
    <property type="molecule type" value="Genomic_DNA"/>
</dbReference>
<dbReference type="PANTHER" id="PTHR36888">
    <property type="entry name" value="TETRATRICOPEPTIDE-LIKE HELICAL DOMAIN-CONTAINING PROTEIN-RELATED"/>
    <property type="match status" value="1"/>
</dbReference>
<proteinExistence type="predicted"/>
<sequence length="237" mass="26388">MSLRNRGNQGHAEMKLCKSAKLLSKAIAMKPMSLIAVGQLGNTYLLHGELKLKLSRELRNLLSTDEPSLTDSVKNFLFRQEENTEWPCQLDGNDIRAPYNWGLALSCRAQLIADIGPLSDVEPTTNCIILMILIASASNASSSPFVLSLAEAAYEVDKVFMAAIDKFDAMLSRSKSHAPEALFRWGMALQQCSHLRPRNSKEKVKLLQQAKRFYEDALVTDEDNLQVREALSCAFPS</sequence>
<name>A0AAN8VRH9_9MAGN</name>
<dbReference type="SUPFAM" id="SSF48452">
    <property type="entry name" value="TPR-like"/>
    <property type="match status" value="1"/>
</dbReference>
<protein>
    <submittedName>
        <fullName evidence="1">Uncharacterized protein</fullName>
    </submittedName>
</protein>
<dbReference type="Proteomes" id="UP001370490">
    <property type="component" value="Unassembled WGS sequence"/>
</dbReference>
<dbReference type="AlphaFoldDB" id="A0AAN8VRH9"/>
<evidence type="ECO:0000313" key="1">
    <source>
        <dbReference type="EMBL" id="KAK6932548.1"/>
    </source>
</evidence>
<dbReference type="InterPro" id="IPR011990">
    <property type="entry name" value="TPR-like_helical_dom_sf"/>
</dbReference>
<reference evidence="1 2" key="1">
    <citation type="submission" date="2023-12" db="EMBL/GenBank/DDBJ databases">
        <title>A high-quality genome assembly for Dillenia turbinata (Dilleniales).</title>
        <authorList>
            <person name="Chanderbali A."/>
        </authorList>
    </citation>
    <scope>NUCLEOTIDE SEQUENCE [LARGE SCALE GENOMIC DNA]</scope>
    <source>
        <strain evidence="1">LSX21</strain>
        <tissue evidence="1">Leaf</tissue>
    </source>
</reference>
<comment type="caution">
    <text evidence="1">The sequence shown here is derived from an EMBL/GenBank/DDBJ whole genome shotgun (WGS) entry which is preliminary data.</text>
</comment>
<evidence type="ECO:0000313" key="2">
    <source>
        <dbReference type="Proteomes" id="UP001370490"/>
    </source>
</evidence>
<keyword evidence="2" id="KW-1185">Reference proteome</keyword>
<accession>A0AAN8VRH9</accession>
<organism evidence="1 2">
    <name type="scientific">Dillenia turbinata</name>
    <dbReference type="NCBI Taxonomy" id="194707"/>
    <lineage>
        <taxon>Eukaryota</taxon>
        <taxon>Viridiplantae</taxon>
        <taxon>Streptophyta</taxon>
        <taxon>Embryophyta</taxon>
        <taxon>Tracheophyta</taxon>
        <taxon>Spermatophyta</taxon>
        <taxon>Magnoliopsida</taxon>
        <taxon>eudicotyledons</taxon>
        <taxon>Gunneridae</taxon>
        <taxon>Pentapetalae</taxon>
        <taxon>Dilleniales</taxon>
        <taxon>Dilleniaceae</taxon>
        <taxon>Dillenia</taxon>
    </lineage>
</organism>
<dbReference type="Gene3D" id="1.25.40.10">
    <property type="entry name" value="Tetratricopeptide repeat domain"/>
    <property type="match status" value="1"/>
</dbReference>
<dbReference type="PANTHER" id="PTHR36888:SF2">
    <property type="entry name" value="TETRATRICOPEPTIDE REPEAT (TPR)-LIKE SUPERFAMILY PROTEIN"/>
    <property type="match status" value="1"/>
</dbReference>
<gene>
    <name evidence="1" type="ORF">RJ641_002172</name>
</gene>